<name>A0ABV0FN03_9GAMM</name>
<keyword evidence="3" id="KW-1185">Reference proteome</keyword>
<dbReference type="Proteomes" id="UP001477278">
    <property type="component" value="Unassembled WGS sequence"/>
</dbReference>
<protein>
    <submittedName>
        <fullName evidence="2">Uncharacterized protein</fullName>
    </submittedName>
</protein>
<keyword evidence="1" id="KW-0472">Membrane</keyword>
<reference evidence="2 3" key="1">
    <citation type="submission" date="2024-05" db="EMBL/GenBank/DDBJ databases">
        <title>Genome sequencing of Marine Estuary Bacteria, Shewanella vesiculosa and S. baltica, and Pseudomonas syringae.</title>
        <authorList>
            <person name="Gurung A."/>
            <person name="Maclea K.S."/>
        </authorList>
    </citation>
    <scope>NUCLEOTIDE SEQUENCE [LARGE SCALE GENOMIC DNA]</scope>
    <source>
        <strain evidence="2 3">1A</strain>
    </source>
</reference>
<dbReference type="GeneID" id="90569920"/>
<keyword evidence="1" id="KW-1133">Transmembrane helix</keyword>
<keyword evidence="1" id="KW-0812">Transmembrane</keyword>
<organism evidence="2 3">
    <name type="scientific">Shewanella vesiculosa</name>
    <dbReference type="NCBI Taxonomy" id="518738"/>
    <lineage>
        <taxon>Bacteria</taxon>
        <taxon>Pseudomonadati</taxon>
        <taxon>Pseudomonadota</taxon>
        <taxon>Gammaproteobacteria</taxon>
        <taxon>Alteromonadales</taxon>
        <taxon>Shewanellaceae</taxon>
        <taxon>Shewanella</taxon>
    </lineage>
</organism>
<gene>
    <name evidence="2" type="ORF">ABHN84_03310</name>
</gene>
<dbReference type="EMBL" id="JBDPZN010000001">
    <property type="protein sequence ID" value="MEO3681316.1"/>
    <property type="molecule type" value="Genomic_DNA"/>
</dbReference>
<accession>A0ABV0FN03</accession>
<feature type="transmembrane region" description="Helical" evidence="1">
    <location>
        <begin position="6"/>
        <end position="26"/>
    </location>
</feature>
<feature type="transmembrane region" description="Helical" evidence="1">
    <location>
        <begin position="35"/>
        <end position="57"/>
    </location>
</feature>
<evidence type="ECO:0000256" key="1">
    <source>
        <dbReference type="SAM" id="Phobius"/>
    </source>
</evidence>
<evidence type="ECO:0000313" key="2">
    <source>
        <dbReference type="EMBL" id="MEO3681316.1"/>
    </source>
</evidence>
<proteinExistence type="predicted"/>
<sequence length="73" mass="7714">MNVNATLVGQLIVIFALVVGVISYFIGRRKTQSPILAGVLGAVLSIVPLFGLIYLVVLMLKSDVNLGAETASR</sequence>
<comment type="caution">
    <text evidence="2">The sequence shown here is derived from an EMBL/GenBank/DDBJ whole genome shotgun (WGS) entry which is preliminary data.</text>
</comment>
<evidence type="ECO:0000313" key="3">
    <source>
        <dbReference type="Proteomes" id="UP001477278"/>
    </source>
</evidence>
<dbReference type="RefSeq" id="WP_124015530.1">
    <property type="nucleotide sequence ID" value="NZ_JAACRJ010000003.1"/>
</dbReference>